<accession>A0A087RK00</accession>
<name>A0A087RK00_APTFO</name>
<reference evidence="1 2" key="1">
    <citation type="submission" date="2014-04" db="EMBL/GenBank/DDBJ databases">
        <title>Genome evolution of avian class.</title>
        <authorList>
            <person name="Zhang G."/>
            <person name="Li C."/>
        </authorList>
    </citation>
    <scope>NUCLEOTIDE SEQUENCE [LARGE SCALE GENOMIC DNA]</scope>
    <source>
        <strain evidence="1">BGI_AS27</strain>
    </source>
</reference>
<dbReference type="AlphaFoldDB" id="A0A087RK00"/>
<dbReference type="Proteomes" id="UP000053286">
    <property type="component" value="Unassembled WGS sequence"/>
</dbReference>
<gene>
    <name evidence="1" type="ORF">AS27_15397</name>
</gene>
<sequence length="51" mass="5694">MIIWINYRLLAVLSVIIHDSGLGKRPTAYVPKKGQSLMELGVLLCAIFLHT</sequence>
<keyword evidence="2" id="KW-1185">Reference proteome</keyword>
<evidence type="ECO:0000313" key="1">
    <source>
        <dbReference type="EMBL" id="KFM13804.1"/>
    </source>
</evidence>
<proteinExistence type="predicted"/>
<protein>
    <submittedName>
        <fullName evidence="1">Uncharacterized protein</fullName>
    </submittedName>
</protein>
<organism evidence="1 2">
    <name type="scientific">Aptenodytes forsteri</name>
    <name type="common">Emperor penguin</name>
    <dbReference type="NCBI Taxonomy" id="9233"/>
    <lineage>
        <taxon>Eukaryota</taxon>
        <taxon>Metazoa</taxon>
        <taxon>Chordata</taxon>
        <taxon>Craniata</taxon>
        <taxon>Vertebrata</taxon>
        <taxon>Euteleostomi</taxon>
        <taxon>Archelosauria</taxon>
        <taxon>Archosauria</taxon>
        <taxon>Dinosauria</taxon>
        <taxon>Saurischia</taxon>
        <taxon>Theropoda</taxon>
        <taxon>Coelurosauria</taxon>
        <taxon>Aves</taxon>
        <taxon>Neognathae</taxon>
        <taxon>Neoaves</taxon>
        <taxon>Aequornithes</taxon>
        <taxon>Sphenisciformes</taxon>
        <taxon>Spheniscidae</taxon>
        <taxon>Aptenodytes</taxon>
    </lineage>
</organism>
<evidence type="ECO:0000313" key="2">
    <source>
        <dbReference type="Proteomes" id="UP000053286"/>
    </source>
</evidence>
<dbReference type="EMBL" id="KL226409">
    <property type="protein sequence ID" value="KFM13804.1"/>
    <property type="molecule type" value="Genomic_DNA"/>
</dbReference>